<dbReference type="PANTHER" id="PTHR34154">
    <property type="entry name" value="ALKALI-SENSITIVE LINKAGE PROTEIN 1"/>
    <property type="match status" value="1"/>
</dbReference>
<name>A0AA39WV14_9PEZI</name>
<dbReference type="SUPFAM" id="SSF51445">
    <property type="entry name" value="(Trans)glycosidases"/>
    <property type="match status" value="1"/>
</dbReference>
<dbReference type="GO" id="GO:0016787">
    <property type="term" value="F:hydrolase activity"/>
    <property type="evidence" value="ECO:0007669"/>
    <property type="project" value="UniProtKB-KW"/>
</dbReference>
<dbReference type="InterPro" id="IPR024655">
    <property type="entry name" value="Asl1_glyco_hydro_catalytic"/>
</dbReference>
<reference evidence="3" key="1">
    <citation type="submission" date="2023-06" db="EMBL/GenBank/DDBJ databases">
        <title>Genome-scale phylogeny and comparative genomics of the fungal order Sordariales.</title>
        <authorList>
            <consortium name="Lawrence Berkeley National Laboratory"/>
            <person name="Hensen N."/>
            <person name="Bonometti L."/>
            <person name="Westerberg I."/>
            <person name="Brannstrom I.O."/>
            <person name="Guillou S."/>
            <person name="Cros-Aarteil S."/>
            <person name="Calhoun S."/>
            <person name="Haridas S."/>
            <person name="Kuo A."/>
            <person name="Mondo S."/>
            <person name="Pangilinan J."/>
            <person name="Riley R."/>
            <person name="LaButti K."/>
            <person name="Andreopoulos B."/>
            <person name="Lipzen A."/>
            <person name="Chen C."/>
            <person name="Yanf M."/>
            <person name="Daum C."/>
            <person name="Ng V."/>
            <person name="Clum A."/>
            <person name="Steindorff A."/>
            <person name="Ohm R."/>
            <person name="Martin F."/>
            <person name="Silar P."/>
            <person name="Natvig D."/>
            <person name="Lalanne C."/>
            <person name="Gautier V."/>
            <person name="Ament-velasquez S.L."/>
            <person name="Kruys A."/>
            <person name="Hutchinson M.I."/>
            <person name="Powell A.J."/>
            <person name="Barry K."/>
            <person name="Miller A.N."/>
            <person name="Grigoriev I.V."/>
            <person name="Debuchy R."/>
            <person name="Gladieux P."/>
            <person name="Thoren M.H."/>
            <person name="Johannesson H."/>
        </authorList>
    </citation>
    <scope>NUCLEOTIDE SEQUENCE</scope>
    <source>
        <strain evidence="3">SMH3391-2</strain>
    </source>
</reference>
<dbReference type="GO" id="GO:0071966">
    <property type="term" value="P:fungal-type cell wall polysaccharide metabolic process"/>
    <property type="evidence" value="ECO:0007669"/>
    <property type="project" value="TreeGrafter"/>
</dbReference>
<evidence type="ECO:0000313" key="4">
    <source>
        <dbReference type="Proteomes" id="UP001174934"/>
    </source>
</evidence>
<keyword evidence="4" id="KW-1185">Reference proteome</keyword>
<keyword evidence="3" id="KW-0378">Hydrolase</keyword>
<dbReference type="GO" id="GO:0009277">
    <property type="term" value="C:fungal-type cell wall"/>
    <property type="evidence" value="ECO:0007669"/>
    <property type="project" value="TreeGrafter"/>
</dbReference>
<feature type="chain" id="PRO_5041369533" evidence="1">
    <location>
        <begin position="25"/>
        <end position="336"/>
    </location>
</feature>
<gene>
    <name evidence="3" type="ORF">B0T17DRAFT_495081</name>
</gene>
<dbReference type="AlphaFoldDB" id="A0AA39WV14"/>
<evidence type="ECO:0000256" key="1">
    <source>
        <dbReference type="SAM" id="SignalP"/>
    </source>
</evidence>
<dbReference type="InterPro" id="IPR053183">
    <property type="entry name" value="ASL1"/>
</dbReference>
<keyword evidence="1" id="KW-0732">Signal</keyword>
<dbReference type="EMBL" id="JAULSR010000004">
    <property type="protein sequence ID" value="KAK0622076.1"/>
    <property type="molecule type" value="Genomic_DNA"/>
</dbReference>
<feature type="domain" description="Asl1-like glycosyl hydrolase catalytic" evidence="2">
    <location>
        <begin position="36"/>
        <end position="290"/>
    </location>
</feature>
<proteinExistence type="predicted"/>
<protein>
    <submittedName>
        <fullName evidence="3">Glycoside hydrolase, catalytic core</fullName>
    </submittedName>
</protein>
<dbReference type="InterPro" id="IPR017853">
    <property type="entry name" value="GH"/>
</dbReference>
<comment type="caution">
    <text evidence="3">The sequence shown here is derived from an EMBL/GenBank/DDBJ whole genome shotgun (WGS) entry which is preliminary data.</text>
</comment>
<evidence type="ECO:0000313" key="3">
    <source>
        <dbReference type="EMBL" id="KAK0622076.1"/>
    </source>
</evidence>
<evidence type="ECO:0000259" key="2">
    <source>
        <dbReference type="Pfam" id="PF11790"/>
    </source>
</evidence>
<dbReference type="Pfam" id="PF11790">
    <property type="entry name" value="Glyco_hydro_cc"/>
    <property type="match status" value="1"/>
</dbReference>
<dbReference type="FunFam" id="3.20.20.80:FF:000207">
    <property type="entry name" value="Glycoside hydrolase family 128 protein"/>
    <property type="match status" value="1"/>
</dbReference>
<dbReference type="PANTHER" id="PTHR34154:SF3">
    <property type="entry name" value="ALKALI-SENSITIVE LINKAGE PROTEIN 1"/>
    <property type="match status" value="1"/>
</dbReference>
<feature type="signal peptide" evidence="1">
    <location>
        <begin position="1"/>
        <end position="24"/>
    </location>
</feature>
<dbReference type="Gene3D" id="3.20.20.80">
    <property type="entry name" value="Glycosidases"/>
    <property type="match status" value="1"/>
</dbReference>
<dbReference type="Proteomes" id="UP001174934">
    <property type="component" value="Unassembled WGS sequence"/>
</dbReference>
<sequence length="336" mass="36477">MVAKPPTAVTFLAAVLSLVTPSAAGPLASSKRGLVFTPNTTFPSDNYIWTQQPSDLTWYYNYKPLPSPEFNNVTQAAFEFVPMLWGAPQSWDSDTTFVTTVESLIKDRNINISRVLTFNEPDGPTMYGGSDIAPRVAAQVWVNNIIPLQKLGLEVGLPACTGGYSGIPWLTEFLGNCSLILSSADEVRNCTYDFVPLHWYGNFEGLASHIGEYSAAFPNKTIWITEYNLDHQDLADTQNFYNTSAEYFDRLPSVERYSLFGAFRSDVSNVGPNAAMLNKDGQLTDIGAWYLGRPGTGIDPLSGTGASLGRLAASPRVSAALLGSLLAVSTVALLSF</sequence>
<accession>A0AA39WV14</accession>
<organism evidence="3 4">
    <name type="scientific">Bombardia bombarda</name>
    <dbReference type="NCBI Taxonomy" id="252184"/>
    <lineage>
        <taxon>Eukaryota</taxon>
        <taxon>Fungi</taxon>
        <taxon>Dikarya</taxon>
        <taxon>Ascomycota</taxon>
        <taxon>Pezizomycotina</taxon>
        <taxon>Sordariomycetes</taxon>
        <taxon>Sordariomycetidae</taxon>
        <taxon>Sordariales</taxon>
        <taxon>Lasiosphaeriaceae</taxon>
        <taxon>Bombardia</taxon>
    </lineage>
</organism>